<name>A0AAW9RB69_9GAMM</name>
<keyword evidence="3" id="KW-1185">Reference proteome</keyword>
<dbReference type="Gene3D" id="1.25.40.10">
    <property type="entry name" value="Tetratricopeptide repeat domain"/>
    <property type="match status" value="1"/>
</dbReference>
<reference evidence="2 3" key="1">
    <citation type="submission" date="2024-02" db="EMBL/GenBank/DDBJ databases">
        <title>A novel Wenzhouxiangellaceae bacterium, isolated from coastal sediments.</title>
        <authorList>
            <person name="Du Z.-J."/>
            <person name="Ye Y.-Q."/>
            <person name="Zhang X.-Y."/>
        </authorList>
    </citation>
    <scope>NUCLEOTIDE SEQUENCE [LARGE SCALE GENOMIC DNA]</scope>
    <source>
        <strain evidence="2 3">CH-27</strain>
    </source>
</reference>
<dbReference type="AlphaFoldDB" id="A0AAW9RB69"/>
<evidence type="ECO:0000256" key="1">
    <source>
        <dbReference type="SAM" id="MobiDB-lite"/>
    </source>
</evidence>
<gene>
    <name evidence="2" type="ORF">V3330_02570</name>
</gene>
<feature type="region of interest" description="Disordered" evidence="1">
    <location>
        <begin position="42"/>
        <end position="64"/>
    </location>
</feature>
<dbReference type="Proteomes" id="UP001359886">
    <property type="component" value="Unassembled WGS sequence"/>
</dbReference>
<evidence type="ECO:0008006" key="4">
    <source>
        <dbReference type="Google" id="ProtNLM"/>
    </source>
</evidence>
<comment type="caution">
    <text evidence="2">The sequence shown here is derived from an EMBL/GenBank/DDBJ whole genome shotgun (WGS) entry which is preliminary data.</text>
</comment>
<accession>A0AAW9RB69</accession>
<proteinExistence type="predicted"/>
<dbReference type="InterPro" id="IPR011990">
    <property type="entry name" value="TPR-like_helical_dom_sf"/>
</dbReference>
<organism evidence="2 3">
    <name type="scientific">Elongatibacter sediminis</name>
    <dbReference type="NCBI Taxonomy" id="3119006"/>
    <lineage>
        <taxon>Bacteria</taxon>
        <taxon>Pseudomonadati</taxon>
        <taxon>Pseudomonadota</taxon>
        <taxon>Gammaproteobacteria</taxon>
        <taxon>Chromatiales</taxon>
        <taxon>Wenzhouxiangellaceae</taxon>
        <taxon>Elongatibacter</taxon>
    </lineage>
</organism>
<dbReference type="RefSeq" id="WP_354693817.1">
    <property type="nucleotide sequence ID" value="NZ_JAZHOG010000001.1"/>
</dbReference>
<dbReference type="EMBL" id="JAZHOG010000001">
    <property type="protein sequence ID" value="MEJ8566499.1"/>
    <property type="molecule type" value="Genomic_DNA"/>
</dbReference>
<sequence length="354" mass="39224">MSLTRNKGMAQTAKIKSVAGIVAAVLVVGLMAAWLMSREESSGVDGFGQVSGVDESSSPDDLAAEPDAAVPLEADELRSTILAREAGDSRAGQTMRRAAPVEVTIPRDVVMADYKRDLWTDIQASPPDLEALDDVLIDAEMAYRLYMYYGNCSVLPRTDTQADRRLQQIEDRVERARGRFLERLEGRADQILDDYELCSLIPPDEDARLEAVAWLSEAVRLGHEVAEVQFYEKAMGFILRSDRNTNTPPLALLQPGVVMEFKDTARFAFARAMERGHPEAFLAMSRAVLEGLIYPRDPVLAYAYAVKAEMEAATNRTIASNASYWREAAGQFLDQDQIAEARQLALEMHSTLDD</sequence>
<protein>
    <recommendedName>
        <fullName evidence="4">Sel1 repeat family protein</fullName>
    </recommendedName>
</protein>
<evidence type="ECO:0000313" key="3">
    <source>
        <dbReference type="Proteomes" id="UP001359886"/>
    </source>
</evidence>
<evidence type="ECO:0000313" key="2">
    <source>
        <dbReference type="EMBL" id="MEJ8566499.1"/>
    </source>
</evidence>